<comment type="caution">
    <text evidence="2">The sequence shown here is derived from an EMBL/GenBank/DDBJ whole genome shotgun (WGS) entry which is preliminary data.</text>
</comment>
<dbReference type="PANTHER" id="PTHR23131:SF4">
    <property type="entry name" value="METALLO-BETA-LACTAMASE SUPERFAMILY POTEIN"/>
    <property type="match status" value="1"/>
</dbReference>
<dbReference type="SMART" id="SM00849">
    <property type="entry name" value="Lactamase_B"/>
    <property type="match status" value="1"/>
</dbReference>
<reference evidence="3" key="1">
    <citation type="submission" date="2018-05" db="EMBL/GenBank/DDBJ databases">
        <title>Genome Sequencing of selected type strains of the family Eggerthellaceae.</title>
        <authorList>
            <person name="Danylec N."/>
            <person name="Stoll D.A."/>
            <person name="Doetsch A."/>
            <person name="Huch M."/>
        </authorList>
    </citation>
    <scope>NUCLEOTIDE SEQUENCE [LARGE SCALE GENOMIC DNA]</scope>
    <source>
        <strain evidence="3">DSM 24851</strain>
    </source>
</reference>
<keyword evidence="3" id="KW-1185">Reference proteome</keyword>
<dbReference type="Proteomes" id="UP000269591">
    <property type="component" value="Unassembled WGS sequence"/>
</dbReference>
<dbReference type="InterPro" id="IPR036866">
    <property type="entry name" value="RibonucZ/Hydroxyglut_hydro"/>
</dbReference>
<dbReference type="Gene3D" id="3.60.15.10">
    <property type="entry name" value="Ribonuclease Z/Hydroxyacylglutathione hydrolase-like"/>
    <property type="match status" value="1"/>
</dbReference>
<protein>
    <recommendedName>
        <fullName evidence="1">Metallo-beta-lactamase domain-containing protein</fullName>
    </recommendedName>
</protein>
<dbReference type="SUPFAM" id="SSF56281">
    <property type="entry name" value="Metallo-hydrolase/oxidoreductase"/>
    <property type="match status" value="1"/>
</dbReference>
<dbReference type="AlphaFoldDB" id="A0A3N0AXZ6"/>
<dbReference type="RefSeq" id="WP_123209090.1">
    <property type="nucleotide sequence ID" value="NZ_JBHTHO010000007.1"/>
</dbReference>
<accession>A0A3N0AXZ6</accession>
<gene>
    <name evidence="2" type="ORF">DMP06_07345</name>
</gene>
<evidence type="ECO:0000313" key="2">
    <source>
        <dbReference type="EMBL" id="RNL39429.1"/>
    </source>
</evidence>
<evidence type="ECO:0000313" key="3">
    <source>
        <dbReference type="Proteomes" id="UP000269591"/>
    </source>
</evidence>
<dbReference type="InterPro" id="IPR050662">
    <property type="entry name" value="Sec-metab_biosynth-thioest"/>
</dbReference>
<evidence type="ECO:0000259" key="1">
    <source>
        <dbReference type="SMART" id="SM00849"/>
    </source>
</evidence>
<dbReference type="EMBL" id="QIBX01000012">
    <property type="protein sequence ID" value="RNL39429.1"/>
    <property type="molecule type" value="Genomic_DNA"/>
</dbReference>
<dbReference type="PANTHER" id="PTHR23131">
    <property type="entry name" value="ENDORIBONUCLEASE LACTB2"/>
    <property type="match status" value="1"/>
</dbReference>
<dbReference type="InterPro" id="IPR001279">
    <property type="entry name" value="Metallo-B-lactamas"/>
</dbReference>
<sequence length="334" mass="37467">MAKGLYKRVWDVPEIYRVRLPFSNLKKGSSNCYIVKSGSESLIVDTGAYSPEARDLFVGATDELGVDVKASKVFLTHMHFDHAEMAPHLLPAGARVYASAIGVKARTPEETERSQELFFRRMLANGATEDDARAYRACNAETAFIDQSLFDVRYVKEGDALSVGDASFRVIATPGHTADHLCLYEPNRGILFGGDAVLYTTTPSIDPLPGKLDAYAMFIETLERLRSLPLRCVLLGHGGASYHPLGERVDQIIEKKEHKLERVLEAVRGVPYCTGETAARLSLHRTMEAWRAFSPMQRYYAMLECFVSIQHLMAQGRIERTFDDNTKVYRHRAL</sequence>
<name>A0A3N0AXZ6_9ACTN</name>
<feature type="domain" description="Metallo-beta-lactamase" evidence="1">
    <location>
        <begin position="29"/>
        <end position="237"/>
    </location>
</feature>
<dbReference type="OrthoDB" id="2971563at2"/>
<organism evidence="2 3">
    <name type="scientific">Slackia equolifaciens</name>
    <dbReference type="NCBI Taxonomy" id="498718"/>
    <lineage>
        <taxon>Bacteria</taxon>
        <taxon>Bacillati</taxon>
        <taxon>Actinomycetota</taxon>
        <taxon>Coriobacteriia</taxon>
        <taxon>Eggerthellales</taxon>
        <taxon>Eggerthellaceae</taxon>
        <taxon>Slackia</taxon>
    </lineage>
</organism>
<proteinExistence type="predicted"/>
<dbReference type="Pfam" id="PF00753">
    <property type="entry name" value="Lactamase_B"/>
    <property type="match status" value="1"/>
</dbReference>